<keyword evidence="4" id="KW-1185">Reference proteome</keyword>
<accession>A0ABU4NYS1</accession>
<feature type="signal peptide" evidence="2">
    <location>
        <begin position="1"/>
        <end position="26"/>
    </location>
</feature>
<reference evidence="3 4" key="1">
    <citation type="journal article" date="2023" name="Microb. Genom.">
        <title>Mesoterricola silvestris gen. nov., sp. nov., Mesoterricola sediminis sp. nov., Geothrix oryzae sp. nov., Geothrix edaphica sp. nov., Geothrix rubra sp. nov., and Geothrix limicola sp. nov., six novel members of Acidobacteriota isolated from soils.</title>
        <authorList>
            <person name="Weisberg A.J."/>
            <person name="Pearce E."/>
            <person name="Kramer C.G."/>
            <person name="Chang J.H."/>
            <person name="Clarke C.R."/>
        </authorList>
    </citation>
    <scope>NUCLEOTIDE SEQUENCE [LARGE SCALE GENOMIC DNA]</scope>
    <source>
        <strain evidence="3 4">ID09-01A</strain>
    </source>
</reference>
<dbReference type="PROSITE" id="PS51257">
    <property type="entry name" value="PROKAR_LIPOPROTEIN"/>
    <property type="match status" value="1"/>
</dbReference>
<proteinExistence type="predicted"/>
<dbReference type="RefSeq" id="WP_319063891.1">
    <property type="nucleotide sequence ID" value="NZ_JARAUS010000041.1"/>
</dbReference>
<feature type="region of interest" description="Disordered" evidence="1">
    <location>
        <begin position="114"/>
        <end position="141"/>
    </location>
</feature>
<evidence type="ECO:0000313" key="4">
    <source>
        <dbReference type="Proteomes" id="UP001271274"/>
    </source>
</evidence>
<comment type="caution">
    <text evidence="3">The sequence shown here is derived from an EMBL/GenBank/DDBJ whole genome shotgun (WGS) entry which is preliminary data.</text>
</comment>
<dbReference type="NCBIfam" id="NF038353">
    <property type="entry name" value="FxLYD_dom"/>
    <property type="match status" value="1"/>
</dbReference>
<sequence>MRTRIHTITALAVGALLALTACGSNVNDKSRGYNADNLSQSETSFMDVVYDVSADKDAMRDSTAGEMAKAVKAFQLFCLAGEGERAQKMDDENKLSDADHKRLNQAFADHLCTGDEAKTGEGDAEESKAPEKSAHDADVKVTQQGSKTEYGTTTYDIAFTVTNSGDEAANYWIEFEAYDKDGDFLGSTGSSVERLGPGKTKTDETSFYDETVENGKLADIDTVKIKKVEYCDGSDDDPIMCQI</sequence>
<evidence type="ECO:0000256" key="2">
    <source>
        <dbReference type="SAM" id="SignalP"/>
    </source>
</evidence>
<dbReference type="InterPro" id="IPR047676">
    <property type="entry name" value="FxLYD_dom"/>
</dbReference>
<keyword evidence="2" id="KW-0732">Signal</keyword>
<organism evidence="3 4">
    <name type="scientific">Streptomyces europaeiscabiei</name>
    <dbReference type="NCBI Taxonomy" id="146819"/>
    <lineage>
        <taxon>Bacteria</taxon>
        <taxon>Bacillati</taxon>
        <taxon>Actinomycetota</taxon>
        <taxon>Actinomycetes</taxon>
        <taxon>Kitasatosporales</taxon>
        <taxon>Streptomycetaceae</taxon>
        <taxon>Streptomyces</taxon>
    </lineage>
</organism>
<name>A0ABU4NYS1_9ACTN</name>
<evidence type="ECO:0000313" key="3">
    <source>
        <dbReference type="EMBL" id="MDX3707083.1"/>
    </source>
</evidence>
<dbReference type="EMBL" id="JARAYU010000041">
    <property type="protein sequence ID" value="MDX3707083.1"/>
    <property type="molecule type" value="Genomic_DNA"/>
</dbReference>
<dbReference type="Proteomes" id="UP001271274">
    <property type="component" value="Unassembled WGS sequence"/>
</dbReference>
<evidence type="ECO:0000256" key="1">
    <source>
        <dbReference type="SAM" id="MobiDB-lite"/>
    </source>
</evidence>
<feature type="chain" id="PRO_5045764704" evidence="2">
    <location>
        <begin position="27"/>
        <end position="243"/>
    </location>
</feature>
<feature type="compositionally biased region" description="Basic and acidic residues" evidence="1">
    <location>
        <begin position="114"/>
        <end position="139"/>
    </location>
</feature>
<protein>
    <submittedName>
        <fullName evidence="3">FxLYD domain-containing protein</fullName>
    </submittedName>
</protein>
<gene>
    <name evidence="3" type="ORF">PV662_46940</name>
</gene>